<dbReference type="PROSITE" id="PS50928">
    <property type="entry name" value="ABC_TM1"/>
    <property type="match status" value="1"/>
</dbReference>
<dbReference type="Gene3D" id="1.10.3720.10">
    <property type="entry name" value="MetI-like"/>
    <property type="match status" value="1"/>
</dbReference>
<evidence type="ECO:0000256" key="3">
    <source>
        <dbReference type="ARBA" id="ARBA00022475"/>
    </source>
</evidence>
<evidence type="ECO:0000256" key="4">
    <source>
        <dbReference type="ARBA" id="ARBA00022692"/>
    </source>
</evidence>
<keyword evidence="4 7" id="KW-0812">Transmembrane</keyword>
<dbReference type="CDD" id="cd06261">
    <property type="entry name" value="TM_PBP2"/>
    <property type="match status" value="1"/>
</dbReference>
<keyword evidence="10" id="KW-1185">Reference proteome</keyword>
<dbReference type="RefSeq" id="WP_035368432.1">
    <property type="nucleotide sequence ID" value="NZ_LR215050.1"/>
</dbReference>
<evidence type="ECO:0000256" key="1">
    <source>
        <dbReference type="ARBA" id="ARBA00004651"/>
    </source>
</evidence>
<protein>
    <submittedName>
        <fullName evidence="9">Glycerol-3-phosphate transporter permease</fullName>
    </submittedName>
</protein>
<dbReference type="InterPro" id="IPR000515">
    <property type="entry name" value="MetI-like"/>
</dbReference>
<evidence type="ECO:0000313" key="9">
    <source>
        <dbReference type="EMBL" id="VEU82807.1"/>
    </source>
</evidence>
<dbReference type="PANTHER" id="PTHR30193">
    <property type="entry name" value="ABC TRANSPORTER PERMEASE PROTEIN"/>
    <property type="match status" value="1"/>
</dbReference>
<keyword evidence="5 7" id="KW-1133">Transmembrane helix</keyword>
<comment type="similarity">
    <text evidence="7">Belongs to the binding-protein-dependent transport system permease family.</text>
</comment>
<proteinExistence type="inferred from homology"/>
<feature type="transmembrane region" description="Helical" evidence="7">
    <location>
        <begin position="101"/>
        <end position="120"/>
    </location>
</feature>
<dbReference type="InterPro" id="IPR051393">
    <property type="entry name" value="ABC_transporter_permease"/>
</dbReference>
<evidence type="ECO:0000256" key="7">
    <source>
        <dbReference type="RuleBase" id="RU363032"/>
    </source>
</evidence>
<evidence type="ECO:0000256" key="6">
    <source>
        <dbReference type="ARBA" id="ARBA00023136"/>
    </source>
</evidence>
<dbReference type="InterPro" id="IPR035906">
    <property type="entry name" value="MetI-like_sf"/>
</dbReference>
<dbReference type="KEGG" id="ahk:NCTC10172_00831"/>
<dbReference type="Proteomes" id="UP000290909">
    <property type="component" value="Chromosome"/>
</dbReference>
<feature type="transmembrane region" description="Helical" evidence="7">
    <location>
        <begin position="232"/>
        <end position="254"/>
    </location>
</feature>
<evidence type="ECO:0000256" key="2">
    <source>
        <dbReference type="ARBA" id="ARBA00022448"/>
    </source>
</evidence>
<feature type="transmembrane region" description="Helical" evidence="7">
    <location>
        <begin position="127"/>
        <end position="148"/>
    </location>
</feature>
<feature type="transmembrane region" description="Helical" evidence="7">
    <location>
        <begin position="282"/>
        <end position="303"/>
    </location>
</feature>
<evidence type="ECO:0000313" key="10">
    <source>
        <dbReference type="Proteomes" id="UP000290909"/>
    </source>
</evidence>
<feature type="domain" description="ABC transmembrane type-1" evidence="8">
    <location>
        <begin position="94"/>
        <end position="304"/>
    </location>
</feature>
<name>A0A449BKE3_9MOLU</name>
<dbReference type="STRING" id="1408416.GCA_000702765_00269"/>
<dbReference type="PANTHER" id="PTHR30193:SF37">
    <property type="entry name" value="INNER MEMBRANE ABC TRANSPORTER PERMEASE PROTEIN YCJO"/>
    <property type="match status" value="1"/>
</dbReference>
<accession>A0A449BKE3</accession>
<evidence type="ECO:0000256" key="5">
    <source>
        <dbReference type="ARBA" id="ARBA00022989"/>
    </source>
</evidence>
<reference evidence="9 10" key="1">
    <citation type="submission" date="2019-01" db="EMBL/GenBank/DDBJ databases">
        <authorList>
            <consortium name="Pathogen Informatics"/>
        </authorList>
    </citation>
    <scope>NUCLEOTIDE SEQUENCE [LARGE SCALE GENOMIC DNA]</scope>
    <source>
        <strain evidence="9 10">NCTC10172</strain>
    </source>
</reference>
<organism evidence="9 10">
    <name type="scientific">Acholeplasma hippikon</name>
    <dbReference type="NCBI Taxonomy" id="264636"/>
    <lineage>
        <taxon>Bacteria</taxon>
        <taxon>Bacillati</taxon>
        <taxon>Mycoplasmatota</taxon>
        <taxon>Mollicutes</taxon>
        <taxon>Acholeplasmatales</taxon>
        <taxon>Acholeplasmataceae</taxon>
        <taxon>Acholeplasma</taxon>
    </lineage>
</organism>
<keyword evidence="2 7" id="KW-0813">Transport</keyword>
<feature type="transmembrane region" description="Helical" evidence="7">
    <location>
        <begin position="181"/>
        <end position="211"/>
    </location>
</feature>
<evidence type="ECO:0000259" key="8">
    <source>
        <dbReference type="PROSITE" id="PS50928"/>
    </source>
</evidence>
<keyword evidence="6 7" id="KW-0472">Membrane</keyword>
<dbReference type="SUPFAM" id="SSF161098">
    <property type="entry name" value="MetI-like"/>
    <property type="match status" value="1"/>
</dbReference>
<dbReference type="GO" id="GO:0005886">
    <property type="term" value="C:plasma membrane"/>
    <property type="evidence" value="ECO:0007669"/>
    <property type="project" value="UniProtKB-SubCell"/>
</dbReference>
<feature type="transmembrane region" description="Helical" evidence="7">
    <location>
        <begin position="26"/>
        <end position="49"/>
    </location>
</feature>
<dbReference type="AlphaFoldDB" id="A0A449BKE3"/>
<comment type="subcellular location">
    <subcellularLocation>
        <location evidence="1 7">Cell membrane</location>
        <topology evidence="1 7">Multi-pass membrane protein</topology>
    </subcellularLocation>
</comment>
<dbReference type="GO" id="GO:0055085">
    <property type="term" value="P:transmembrane transport"/>
    <property type="evidence" value="ECO:0007669"/>
    <property type="project" value="InterPro"/>
</dbReference>
<dbReference type="EMBL" id="LR215050">
    <property type="protein sequence ID" value="VEU82807.1"/>
    <property type="molecule type" value="Genomic_DNA"/>
</dbReference>
<sequence length="312" mass="34865">MQDTVKKEVNPTPKNKKQFTYEQQKFIWSLVFLLPWIAGLAILFILPFFNSLRYSFFELKPEVGFIRETWVGIENYIYALNIHTSGATSFKVELVNTLSDVAINLPVLLIFSLFIAVLLNMKFRGRAIVRAIFFIPVILNSAAVATALGGGDAITEILAQQGIGKIFDLEFYLLQSGFPQFAVGLVVGLISRIYDILALSGVPILLFLASIQSIPSHLYEAAKIEGATSYEMFWLITLPNVTPHILTVTIYALVDTFLTSPVSEIISDELNSQNWGLSSAMAWIYVICILGILMIIVLLFKALKIGDSHYER</sequence>
<gene>
    <name evidence="9" type="ORF">NCTC10172_00831</name>
</gene>
<keyword evidence="3" id="KW-1003">Cell membrane</keyword>
<dbReference type="Pfam" id="PF00528">
    <property type="entry name" value="BPD_transp_1"/>
    <property type="match status" value="1"/>
</dbReference>